<sequence length="78" mass="8660">MSFGMCTLFFTLCALRAHSLCRANDGLTSKETIMKLITHILVFLFGIAIGYIADVQIEGQHIRACQAASDFEQCMNTK</sequence>
<dbReference type="EMBL" id="MN584918">
    <property type="protein sequence ID" value="QFR59874.1"/>
    <property type="molecule type" value="Genomic_DNA"/>
</dbReference>
<protein>
    <submittedName>
        <fullName evidence="2">Uncharacterized protein</fullName>
    </submittedName>
</protein>
<evidence type="ECO:0000313" key="2">
    <source>
        <dbReference type="EMBL" id="QFR59874.1"/>
    </source>
</evidence>
<name>A0A5P8PRE0_9CAUD</name>
<keyword evidence="1" id="KW-0472">Membrane</keyword>
<dbReference type="Proteomes" id="UP000325783">
    <property type="component" value="Segment"/>
</dbReference>
<evidence type="ECO:0000256" key="1">
    <source>
        <dbReference type="SAM" id="Phobius"/>
    </source>
</evidence>
<keyword evidence="3" id="KW-1185">Reference proteome</keyword>
<gene>
    <name evidence="2" type="ORF">VOWphi5012_090</name>
</gene>
<keyword evidence="1" id="KW-1133">Transmembrane helix</keyword>
<accession>A0A5P8PRE0</accession>
<evidence type="ECO:0000313" key="3">
    <source>
        <dbReference type="Proteomes" id="UP000325783"/>
    </source>
</evidence>
<keyword evidence="1" id="KW-0812">Transmembrane</keyword>
<organism evidence="2 3">
    <name type="scientific">Vibrio phage phi50-12</name>
    <dbReference type="NCBI Taxonomy" id="2654972"/>
    <lineage>
        <taxon>Viruses</taxon>
        <taxon>Duplodnaviria</taxon>
        <taxon>Heunggongvirae</taxon>
        <taxon>Uroviricota</taxon>
        <taxon>Caudoviricetes</taxon>
        <taxon>Schitoviridae</taxon>
        <taxon>Penintadodekavirus</taxon>
        <taxon>Penintadodekavirus 5012</taxon>
    </lineage>
</organism>
<feature type="transmembrane region" description="Helical" evidence="1">
    <location>
        <begin position="33"/>
        <end position="53"/>
    </location>
</feature>
<proteinExistence type="predicted"/>
<reference evidence="2 3" key="1">
    <citation type="submission" date="2019-10" db="EMBL/GenBank/DDBJ databases">
        <authorList>
            <person name="Lin L.C."/>
        </authorList>
    </citation>
    <scope>NUCLEOTIDE SEQUENCE [LARGE SCALE GENOMIC DNA]</scope>
</reference>